<feature type="compositionally biased region" description="Basic and acidic residues" evidence="1">
    <location>
        <begin position="240"/>
        <end position="251"/>
    </location>
</feature>
<dbReference type="Proteomes" id="UP001501821">
    <property type="component" value="Unassembled WGS sequence"/>
</dbReference>
<feature type="region of interest" description="Disordered" evidence="1">
    <location>
        <begin position="227"/>
        <end position="267"/>
    </location>
</feature>
<organism evidence="3 4">
    <name type="scientific">Nocardioides panacisoli</name>
    <dbReference type="NCBI Taxonomy" id="627624"/>
    <lineage>
        <taxon>Bacteria</taxon>
        <taxon>Bacillati</taxon>
        <taxon>Actinomycetota</taxon>
        <taxon>Actinomycetes</taxon>
        <taxon>Propionibacteriales</taxon>
        <taxon>Nocardioidaceae</taxon>
        <taxon>Nocardioides</taxon>
    </lineage>
</organism>
<sequence length="494" mass="52762">MLRSALAALALTASGAAAIGTAQSPAHAADGDPVVTLLGKDTLHLTTYRGQAYTNFGLQLHVDNAPLEIWSQRPSYDDQVVVTQKLASGDRTFPEGVTDHIGDLDGFVTASFVPTGKTAGKQFARKMDGCLTAASRLVPSAVLRSPYPEGCFYNPYALGAVQGIPAGWSGHVLANNYDKPFHIKPGTYTATFVVSPEYAETIGLSEDNRTVTTTVVVKKGGVDDCRRGCRTPAPGTARAQRGDQPEPKRPTGEGITSAAELPEGTPVPDMRALPAFGISLNNAGTQLRFGATVWDGGTSDMVVDGFRREGEDVMDAYQYFLDSDGNVVDYAQVGTMEWDPDPTHHHWHFKDFATYSLVGADESTVAVSGKESFCLANTDAVDMTGAGAKMTINYDDLGSSCGGHGALSIRESLAAGWGDTYVQYRAGQSLPIKNVPDGTYYVKVQANPNGNLIESDTTNNSSLREIKLSTNAQGVRKLKVYQVGIVDDEGYFNY</sequence>
<dbReference type="InterPro" id="IPR001695">
    <property type="entry name" value="Lysyl_oxidase"/>
</dbReference>
<protein>
    <recommendedName>
        <fullName evidence="5">Lysyl oxidase</fullName>
    </recommendedName>
</protein>
<gene>
    <name evidence="3" type="ORF">GCM10022242_06030</name>
</gene>
<evidence type="ECO:0000313" key="3">
    <source>
        <dbReference type="EMBL" id="GAA3805717.1"/>
    </source>
</evidence>
<feature type="chain" id="PRO_5045670472" description="Lysyl oxidase" evidence="2">
    <location>
        <begin position="29"/>
        <end position="494"/>
    </location>
</feature>
<dbReference type="EMBL" id="BAABAH010000002">
    <property type="protein sequence ID" value="GAA3805717.1"/>
    <property type="molecule type" value="Genomic_DNA"/>
</dbReference>
<comment type="caution">
    <text evidence="3">The sequence shown here is derived from an EMBL/GenBank/DDBJ whole genome shotgun (WGS) entry which is preliminary data.</text>
</comment>
<name>A0ABP7HW00_9ACTN</name>
<evidence type="ECO:0000256" key="1">
    <source>
        <dbReference type="SAM" id="MobiDB-lite"/>
    </source>
</evidence>
<keyword evidence="4" id="KW-1185">Reference proteome</keyword>
<keyword evidence="2" id="KW-0732">Signal</keyword>
<evidence type="ECO:0000313" key="4">
    <source>
        <dbReference type="Proteomes" id="UP001501821"/>
    </source>
</evidence>
<evidence type="ECO:0000256" key="2">
    <source>
        <dbReference type="SAM" id="SignalP"/>
    </source>
</evidence>
<proteinExistence type="predicted"/>
<dbReference type="RefSeq" id="WP_344772322.1">
    <property type="nucleotide sequence ID" value="NZ_BAABAH010000002.1"/>
</dbReference>
<dbReference type="Pfam" id="PF01186">
    <property type="entry name" value="Lysyl_oxidase"/>
    <property type="match status" value="1"/>
</dbReference>
<accession>A0ABP7HW00</accession>
<feature type="signal peptide" evidence="2">
    <location>
        <begin position="1"/>
        <end position="28"/>
    </location>
</feature>
<evidence type="ECO:0008006" key="5">
    <source>
        <dbReference type="Google" id="ProtNLM"/>
    </source>
</evidence>
<reference evidence="4" key="1">
    <citation type="journal article" date="2019" name="Int. J. Syst. Evol. Microbiol.">
        <title>The Global Catalogue of Microorganisms (GCM) 10K type strain sequencing project: providing services to taxonomists for standard genome sequencing and annotation.</title>
        <authorList>
            <consortium name="The Broad Institute Genomics Platform"/>
            <consortium name="The Broad Institute Genome Sequencing Center for Infectious Disease"/>
            <person name="Wu L."/>
            <person name="Ma J."/>
        </authorList>
    </citation>
    <scope>NUCLEOTIDE SEQUENCE [LARGE SCALE GENOMIC DNA]</scope>
    <source>
        <strain evidence="4">JCM 16953</strain>
    </source>
</reference>